<dbReference type="InterPro" id="IPR000878">
    <property type="entry name" value="4pyrrol_Mease"/>
</dbReference>
<dbReference type="Proteomes" id="UP000076079">
    <property type="component" value="Chromosome"/>
</dbReference>
<dbReference type="FunFam" id="3.40.1010.10:FF:000001">
    <property type="entry name" value="Siroheme synthase"/>
    <property type="match status" value="1"/>
</dbReference>
<evidence type="ECO:0000256" key="6">
    <source>
        <dbReference type="ARBA" id="ARBA00023244"/>
    </source>
</evidence>
<evidence type="ECO:0000256" key="1">
    <source>
        <dbReference type="ARBA" id="ARBA00005879"/>
    </source>
</evidence>
<dbReference type="AlphaFoldDB" id="A0A143PKM8"/>
<evidence type="ECO:0000313" key="12">
    <source>
        <dbReference type="Proteomes" id="UP000076079"/>
    </source>
</evidence>
<dbReference type="Pfam" id="PF00590">
    <property type="entry name" value="TP_methylase"/>
    <property type="match status" value="1"/>
</dbReference>
<evidence type="ECO:0000256" key="7">
    <source>
        <dbReference type="ARBA" id="ARBA00025705"/>
    </source>
</evidence>
<comment type="similarity">
    <text evidence="1 8">Belongs to the precorrin methyltransferase family.</text>
</comment>
<dbReference type="InterPro" id="IPR006366">
    <property type="entry name" value="CobA/CysG_C"/>
</dbReference>
<reference evidence="12" key="2">
    <citation type="submission" date="2016-04" db="EMBL/GenBank/DDBJ databases">
        <title>First Complete Genome Sequence of a Subdivision 6 Acidobacterium.</title>
        <authorList>
            <person name="Huang S."/>
            <person name="Vieira S."/>
            <person name="Bunk B."/>
            <person name="Riedel T."/>
            <person name="Sproeer C."/>
            <person name="Overmann J."/>
        </authorList>
    </citation>
    <scope>NUCLEOTIDE SEQUENCE [LARGE SCALE GENOMIC DNA]</scope>
    <source>
        <strain evidence="12">DSM 100886 HEG_-6_39</strain>
    </source>
</reference>
<dbReference type="GO" id="GO:0004851">
    <property type="term" value="F:uroporphyrin-III C-methyltransferase activity"/>
    <property type="evidence" value="ECO:0007669"/>
    <property type="project" value="UniProtKB-EC"/>
</dbReference>
<evidence type="ECO:0000256" key="3">
    <source>
        <dbReference type="ARBA" id="ARBA00022603"/>
    </source>
</evidence>
<evidence type="ECO:0000256" key="2">
    <source>
        <dbReference type="ARBA" id="ARBA00012162"/>
    </source>
</evidence>
<organism evidence="11 12">
    <name type="scientific">Luteitalea pratensis</name>
    <dbReference type="NCBI Taxonomy" id="1855912"/>
    <lineage>
        <taxon>Bacteria</taxon>
        <taxon>Pseudomonadati</taxon>
        <taxon>Acidobacteriota</taxon>
        <taxon>Vicinamibacteria</taxon>
        <taxon>Vicinamibacterales</taxon>
        <taxon>Vicinamibacteraceae</taxon>
        <taxon>Luteitalea</taxon>
    </lineage>
</organism>
<evidence type="ECO:0000256" key="4">
    <source>
        <dbReference type="ARBA" id="ARBA00022679"/>
    </source>
</evidence>
<dbReference type="SUPFAM" id="SSF53790">
    <property type="entry name" value="Tetrapyrrole methylase"/>
    <property type="match status" value="1"/>
</dbReference>
<dbReference type="GO" id="GO:0019354">
    <property type="term" value="P:siroheme biosynthetic process"/>
    <property type="evidence" value="ECO:0007669"/>
    <property type="project" value="InterPro"/>
</dbReference>
<dbReference type="PANTHER" id="PTHR45790:SF3">
    <property type="entry name" value="S-ADENOSYL-L-METHIONINE-DEPENDENT UROPORPHYRINOGEN III METHYLTRANSFERASE, CHLOROPLASTIC"/>
    <property type="match status" value="1"/>
</dbReference>
<dbReference type="InterPro" id="IPR035996">
    <property type="entry name" value="4pyrrol_Methylase_sf"/>
</dbReference>
<reference evidence="11 12" key="1">
    <citation type="journal article" date="2016" name="Genome Announc.">
        <title>First Complete Genome Sequence of a Subdivision 6 Acidobacterium Strain.</title>
        <authorList>
            <person name="Huang S."/>
            <person name="Vieira S."/>
            <person name="Bunk B."/>
            <person name="Riedel T."/>
            <person name="Sproer C."/>
            <person name="Overmann J."/>
        </authorList>
    </citation>
    <scope>NUCLEOTIDE SEQUENCE [LARGE SCALE GENOMIC DNA]</scope>
    <source>
        <strain evidence="12">DSM 100886 HEG_-6_39</strain>
    </source>
</reference>
<keyword evidence="3 8" id="KW-0489">Methyltransferase</keyword>
<dbReference type="STRING" id="1855912.LuPra_01518"/>
<dbReference type="InterPro" id="IPR014776">
    <property type="entry name" value="4pyrrole_Mease_sub2"/>
</dbReference>
<dbReference type="NCBIfam" id="TIGR01469">
    <property type="entry name" value="cobA_cysG_Cterm"/>
    <property type="match status" value="1"/>
</dbReference>
<dbReference type="KEGG" id="abac:LuPra_01518"/>
<dbReference type="RefSeq" id="WP_110170175.1">
    <property type="nucleotide sequence ID" value="NZ_CP015136.1"/>
</dbReference>
<evidence type="ECO:0000256" key="9">
    <source>
        <dbReference type="SAM" id="MobiDB-lite"/>
    </source>
</evidence>
<keyword evidence="4 8" id="KW-0808">Transferase</keyword>
<keyword evidence="6" id="KW-0627">Porphyrin biosynthesis</keyword>
<dbReference type="EC" id="2.1.1.107" evidence="2"/>
<name>A0A143PKM8_LUTPR</name>
<dbReference type="GO" id="GO:0032259">
    <property type="term" value="P:methylation"/>
    <property type="evidence" value="ECO:0007669"/>
    <property type="project" value="UniProtKB-KW"/>
</dbReference>
<dbReference type="PANTHER" id="PTHR45790">
    <property type="entry name" value="SIROHEME SYNTHASE-RELATED"/>
    <property type="match status" value="1"/>
</dbReference>
<keyword evidence="5" id="KW-0949">S-adenosyl-L-methionine</keyword>
<dbReference type="Gene3D" id="3.40.1010.10">
    <property type="entry name" value="Cobalt-precorrin-4 Transmethylase, Domain 1"/>
    <property type="match status" value="1"/>
</dbReference>
<sequence length="294" mass="29296">MSAHIAPGSPRLHGDRAQRGTVYLVGAGPGDPGLLTIRAAALLDSCDLVFHDHLVSEGVLARASRTAVRVDVGKVGHGPSADQIAISASLVQAARAGMSVVRLKGGDPYLFGRGAEEALALVEAGVPYEVVPGVSALSAVPARAGIPLTHRGIATSVGVVAGACAGDGRLSEAVSGAAQADTVVAFMALANLEGLVRTLVASGRAADTPAAAIASGTTADETTVVSTLEGLVAAVRIAHLPAPVLVVVGQVVALRDQLVGDARVGAAAAVPADRGNDADRGQQNDPTGVYDLTE</sequence>
<dbReference type="Gene3D" id="3.30.950.10">
    <property type="entry name" value="Methyltransferase, Cobalt-precorrin-4 Transmethylase, Domain 2"/>
    <property type="match status" value="1"/>
</dbReference>
<dbReference type="OrthoDB" id="9815856at2"/>
<dbReference type="PROSITE" id="PS00839">
    <property type="entry name" value="SUMT_1"/>
    <property type="match status" value="1"/>
</dbReference>
<feature type="region of interest" description="Disordered" evidence="9">
    <location>
        <begin position="272"/>
        <end position="294"/>
    </location>
</feature>
<evidence type="ECO:0000256" key="8">
    <source>
        <dbReference type="RuleBase" id="RU003960"/>
    </source>
</evidence>
<comment type="pathway">
    <text evidence="7">Porphyrin-containing compound metabolism; siroheme biosynthesis; precorrin-2 from uroporphyrinogen III: step 1/1.</text>
</comment>
<proteinExistence type="inferred from homology"/>
<feature type="domain" description="Tetrapyrrole methylase" evidence="10">
    <location>
        <begin position="21"/>
        <end position="230"/>
    </location>
</feature>
<dbReference type="NCBIfam" id="NF004790">
    <property type="entry name" value="PRK06136.1"/>
    <property type="match status" value="1"/>
</dbReference>
<evidence type="ECO:0000313" key="11">
    <source>
        <dbReference type="EMBL" id="AMY08324.1"/>
    </source>
</evidence>
<dbReference type="InterPro" id="IPR014777">
    <property type="entry name" value="4pyrrole_Mease_sub1"/>
</dbReference>
<dbReference type="EMBL" id="CP015136">
    <property type="protein sequence ID" value="AMY08324.1"/>
    <property type="molecule type" value="Genomic_DNA"/>
</dbReference>
<evidence type="ECO:0000256" key="5">
    <source>
        <dbReference type="ARBA" id="ARBA00022691"/>
    </source>
</evidence>
<keyword evidence="12" id="KW-1185">Reference proteome</keyword>
<dbReference type="InterPro" id="IPR050161">
    <property type="entry name" value="Siro_Cobalamin_biosynth"/>
</dbReference>
<dbReference type="InterPro" id="IPR003043">
    <property type="entry name" value="Uropor_MeTrfase_CS"/>
</dbReference>
<gene>
    <name evidence="11" type="primary">cysG_1</name>
    <name evidence="11" type="ORF">LuPra_01518</name>
</gene>
<protein>
    <recommendedName>
        <fullName evidence="2">uroporphyrinogen-III C-methyltransferase</fullName>
        <ecNumber evidence="2">2.1.1.107</ecNumber>
    </recommendedName>
</protein>
<evidence type="ECO:0000259" key="10">
    <source>
        <dbReference type="Pfam" id="PF00590"/>
    </source>
</evidence>
<dbReference type="PROSITE" id="PS00840">
    <property type="entry name" value="SUMT_2"/>
    <property type="match status" value="1"/>
</dbReference>
<accession>A0A143PKM8</accession>
<dbReference type="CDD" id="cd11642">
    <property type="entry name" value="SUMT"/>
    <property type="match status" value="1"/>
</dbReference>